<gene>
    <name evidence="2" type="ORF">ACHAXA_004182</name>
</gene>
<comment type="caution">
    <text evidence="2">The sequence shown here is derived from an EMBL/GenBank/DDBJ whole genome shotgun (WGS) entry which is preliminary data.</text>
</comment>
<keyword evidence="3" id="KW-1185">Reference proteome</keyword>
<protein>
    <submittedName>
        <fullName evidence="2">Uncharacterized protein</fullName>
    </submittedName>
</protein>
<feature type="compositionally biased region" description="Low complexity" evidence="1">
    <location>
        <begin position="174"/>
        <end position="186"/>
    </location>
</feature>
<dbReference type="EMBL" id="JALLPB020000194">
    <property type="protein sequence ID" value="KAL3815537.1"/>
    <property type="molecule type" value="Genomic_DNA"/>
</dbReference>
<dbReference type="AlphaFoldDB" id="A0ABD3RRG3"/>
<name>A0ABD3RRG3_9STRA</name>
<feature type="region of interest" description="Disordered" evidence="1">
    <location>
        <begin position="160"/>
        <end position="204"/>
    </location>
</feature>
<proteinExistence type="predicted"/>
<reference evidence="2 3" key="1">
    <citation type="submission" date="2024-10" db="EMBL/GenBank/DDBJ databases">
        <title>Updated reference genomes for cyclostephanoid diatoms.</title>
        <authorList>
            <person name="Roberts W.R."/>
            <person name="Alverson A.J."/>
        </authorList>
    </citation>
    <scope>NUCLEOTIDE SEQUENCE [LARGE SCALE GENOMIC DNA]</scope>
    <source>
        <strain evidence="2 3">AJA228-03</strain>
    </source>
</reference>
<evidence type="ECO:0000313" key="3">
    <source>
        <dbReference type="Proteomes" id="UP001530377"/>
    </source>
</evidence>
<evidence type="ECO:0000313" key="2">
    <source>
        <dbReference type="EMBL" id="KAL3815537.1"/>
    </source>
</evidence>
<dbReference type="Proteomes" id="UP001530377">
    <property type="component" value="Unassembled WGS sequence"/>
</dbReference>
<feature type="compositionally biased region" description="Basic and acidic residues" evidence="1">
    <location>
        <begin position="76"/>
        <end position="101"/>
    </location>
</feature>
<evidence type="ECO:0000256" key="1">
    <source>
        <dbReference type="SAM" id="MobiDB-lite"/>
    </source>
</evidence>
<organism evidence="2 3">
    <name type="scientific">Cyclostephanos tholiformis</name>
    <dbReference type="NCBI Taxonomy" id="382380"/>
    <lineage>
        <taxon>Eukaryota</taxon>
        <taxon>Sar</taxon>
        <taxon>Stramenopiles</taxon>
        <taxon>Ochrophyta</taxon>
        <taxon>Bacillariophyta</taxon>
        <taxon>Coscinodiscophyceae</taxon>
        <taxon>Thalassiosirophycidae</taxon>
        <taxon>Stephanodiscales</taxon>
        <taxon>Stephanodiscaceae</taxon>
        <taxon>Cyclostephanos</taxon>
    </lineage>
</organism>
<sequence>MDKLIGTFISYSCSDIDIASNTENIMVTEEIVEIVENHQAEETRSKQEEVSLHDASYKMDPDNVGMGALANAAAEKVEANVKRPGDFDDDETSKKPRHESSADPGVWESLMTQVRGQLLTMSSDECFSKALELQMLARTEVSNRSQHLSNAMDMMTNSQVGPMESPAKPVIKRNSAPNASAPAASPGQRVTKAEREVSKQKPIKTSKAAPVPCMKMTPPLPPRCDVDNAPDVELPAFCQLVNFPTARYYGNCVMCDESEYSIPKQNKGVCNNCDVAIWVVNPSGMNIKWCKGCKNFRKWVDFGMKGYSSKCDRCRCQQATRYANQKSKDGGTSRQHHGGLLSLTTGNVSTDMVTAIGESTL</sequence>
<accession>A0ABD3RRG3</accession>
<feature type="region of interest" description="Disordered" evidence="1">
    <location>
        <begin position="76"/>
        <end position="105"/>
    </location>
</feature>